<dbReference type="PANTHER" id="PTHR35848">
    <property type="entry name" value="OXALATE-BINDING PROTEIN"/>
    <property type="match status" value="1"/>
</dbReference>
<proteinExistence type="predicted"/>
<dbReference type="SUPFAM" id="SSF51182">
    <property type="entry name" value="RmlC-like cupins"/>
    <property type="match status" value="1"/>
</dbReference>
<dbReference type="GO" id="GO:0046872">
    <property type="term" value="F:metal ion binding"/>
    <property type="evidence" value="ECO:0007669"/>
    <property type="project" value="UniProtKB-KW"/>
</dbReference>
<feature type="domain" description="Cupin type-2" evidence="2">
    <location>
        <begin position="19"/>
        <end position="88"/>
    </location>
</feature>
<accession>A0A6L5QY62</accession>
<protein>
    <submittedName>
        <fullName evidence="3">Cupin domain-containing protein</fullName>
    </submittedName>
</protein>
<dbReference type="EMBL" id="WKJD01000006">
    <property type="protein sequence ID" value="MRX42730.1"/>
    <property type="molecule type" value="Genomic_DNA"/>
</dbReference>
<comment type="caution">
    <text evidence="3">The sequence shown here is derived from an EMBL/GenBank/DDBJ whole genome shotgun (WGS) entry which is preliminary data.</text>
</comment>
<evidence type="ECO:0000259" key="2">
    <source>
        <dbReference type="Pfam" id="PF07883"/>
    </source>
</evidence>
<sequence>MVKWFLTEPPHGHVEMYAVTIEPGGSTGPRQYRHGDSEEVILVTRGHVHVELGDEAYELGTGDSIVFASSTPHRVANTADEGAELVWVNSPPTPE</sequence>
<dbReference type="InterPro" id="IPR011051">
    <property type="entry name" value="RmlC_Cupin_sf"/>
</dbReference>
<dbReference type="AlphaFoldDB" id="A0A6L5QY62"/>
<name>A0A6L5QY62_9MICO</name>
<dbReference type="InterPro" id="IPR013096">
    <property type="entry name" value="Cupin_2"/>
</dbReference>
<dbReference type="InterPro" id="IPR014710">
    <property type="entry name" value="RmlC-like_jellyroll"/>
</dbReference>
<evidence type="ECO:0000313" key="4">
    <source>
        <dbReference type="Proteomes" id="UP000476511"/>
    </source>
</evidence>
<dbReference type="CDD" id="cd02209">
    <property type="entry name" value="cupin_XRE_C"/>
    <property type="match status" value="1"/>
</dbReference>
<dbReference type="InterPro" id="IPR051610">
    <property type="entry name" value="GPI/OXD"/>
</dbReference>
<keyword evidence="4" id="KW-1185">Reference proteome</keyword>
<keyword evidence="1" id="KW-0479">Metal-binding</keyword>
<dbReference type="Proteomes" id="UP000476511">
    <property type="component" value="Unassembled WGS sequence"/>
</dbReference>
<reference evidence="3 4" key="1">
    <citation type="submission" date="2019-11" db="EMBL/GenBank/DDBJ databases">
        <title>Agromyces kandeliae sp. nov., isolated from mangrove soil.</title>
        <authorList>
            <person name="Wang R."/>
        </authorList>
    </citation>
    <scope>NUCLEOTIDE SEQUENCE [LARGE SCALE GENOMIC DNA]</scope>
    <source>
        <strain evidence="3 4">Q22</strain>
    </source>
</reference>
<evidence type="ECO:0000256" key="1">
    <source>
        <dbReference type="ARBA" id="ARBA00022723"/>
    </source>
</evidence>
<dbReference type="Gene3D" id="2.60.120.10">
    <property type="entry name" value="Jelly Rolls"/>
    <property type="match status" value="1"/>
</dbReference>
<evidence type="ECO:0000313" key="3">
    <source>
        <dbReference type="EMBL" id="MRX42730.1"/>
    </source>
</evidence>
<dbReference type="Pfam" id="PF07883">
    <property type="entry name" value="Cupin_2"/>
    <property type="match status" value="1"/>
</dbReference>
<organism evidence="3 4">
    <name type="scientific">Agromyces kandeliae</name>
    <dbReference type="NCBI Taxonomy" id="2666141"/>
    <lineage>
        <taxon>Bacteria</taxon>
        <taxon>Bacillati</taxon>
        <taxon>Actinomycetota</taxon>
        <taxon>Actinomycetes</taxon>
        <taxon>Micrococcales</taxon>
        <taxon>Microbacteriaceae</taxon>
        <taxon>Agromyces</taxon>
    </lineage>
</organism>
<gene>
    <name evidence="3" type="ORF">GJR97_03215</name>
</gene>